<dbReference type="PANTHER" id="PTHR21646">
    <property type="entry name" value="UBIQUITIN CARBOXYL-TERMINAL HYDROLASE"/>
    <property type="match status" value="1"/>
</dbReference>
<evidence type="ECO:0000259" key="2">
    <source>
        <dbReference type="PROSITE" id="PS50235"/>
    </source>
</evidence>
<dbReference type="PROSITE" id="PS50235">
    <property type="entry name" value="USP_3"/>
    <property type="match status" value="1"/>
</dbReference>
<keyword evidence="4" id="KW-1185">Reference proteome</keyword>
<dbReference type="VEuPathDB" id="MicrosporidiaDB:SLOPH_2025"/>
<dbReference type="STRING" id="1358809.S7XLK7"/>
<protein>
    <submittedName>
        <fullName evidence="3">Ubiquitin carboxyl-terminal hydrolase</fullName>
    </submittedName>
</protein>
<dbReference type="InterPro" id="IPR038765">
    <property type="entry name" value="Papain-like_cys_pep_sf"/>
</dbReference>
<accession>S7XLK7</accession>
<organism evidence="3 4">
    <name type="scientific">Spraguea lophii (strain 42_110)</name>
    <name type="common">Microsporidian parasite</name>
    <dbReference type="NCBI Taxonomy" id="1358809"/>
    <lineage>
        <taxon>Eukaryota</taxon>
        <taxon>Fungi</taxon>
        <taxon>Fungi incertae sedis</taxon>
        <taxon>Microsporidia</taxon>
        <taxon>Spragueidae</taxon>
        <taxon>Spraguea</taxon>
    </lineage>
</organism>
<dbReference type="Proteomes" id="UP000014978">
    <property type="component" value="Unassembled WGS sequence"/>
</dbReference>
<feature type="compositionally biased region" description="Basic and acidic residues" evidence="1">
    <location>
        <begin position="267"/>
        <end position="280"/>
    </location>
</feature>
<reference evidence="4" key="1">
    <citation type="journal article" date="2013" name="PLoS Genet.">
        <title>The genome of Spraguea lophii and the basis of host-microsporidian interactions.</title>
        <authorList>
            <person name="Campbell S.E."/>
            <person name="Williams T.A."/>
            <person name="Yousuf A."/>
            <person name="Soanes D.M."/>
            <person name="Paszkiewicz K.H."/>
            <person name="Williams B.A.P."/>
        </authorList>
    </citation>
    <scope>NUCLEOTIDE SEQUENCE [LARGE SCALE GENOMIC DNA]</scope>
    <source>
        <strain evidence="4">42_110</strain>
    </source>
</reference>
<dbReference type="GO" id="GO:0004843">
    <property type="term" value="F:cysteine-type deubiquitinase activity"/>
    <property type="evidence" value="ECO:0007669"/>
    <property type="project" value="InterPro"/>
</dbReference>
<proteinExistence type="predicted"/>
<comment type="caution">
    <text evidence="3">The sequence shown here is derived from an EMBL/GenBank/DDBJ whole genome shotgun (WGS) entry which is preliminary data.</text>
</comment>
<dbReference type="InterPro" id="IPR050185">
    <property type="entry name" value="Ub_carboxyl-term_hydrolase"/>
</dbReference>
<dbReference type="GO" id="GO:0016579">
    <property type="term" value="P:protein deubiquitination"/>
    <property type="evidence" value="ECO:0007669"/>
    <property type="project" value="InterPro"/>
</dbReference>
<dbReference type="OrthoDB" id="2195025at2759"/>
<dbReference type="Pfam" id="PF00443">
    <property type="entry name" value="UCH"/>
    <property type="match status" value="1"/>
</dbReference>
<evidence type="ECO:0000313" key="3">
    <source>
        <dbReference type="EMBL" id="EPR79964.1"/>
    </source>
</evidence>
<evidence type="ECO:0000313" key="4">
    <source>
        <dbReference type="Proteomes" id="UP000014978"/>
    </source>
</evidence>
<dbReference type="EMBL" id="ATCN01000060">
    <property type="protein sequence ID" value="EPR79964.1"/>
    <property type="molecule type" value="Genomic_DNA"/>
</dbReference>
<keyword evidence="3" id="KW-0378">Hydrolase</keyword>
<name>S7XLK7_SPRLO</name>
<feature type="region of interest" description="Disordered" evidence="1">
    <location>
        <begin position="267"/>
        <end position="293"/>
    </location>
</feature>
<gene>
    <name evidence="3" type="ORF">SLOPH_2025</name>
</gene>
<dbReference type="InParanoid" id="S7XLK7"/>
<dbReference type="AlphaFoldDB" id="S7XLK7"/>
<sequence>MKILEDQRSDSMSTRLTLYYYSMDEKVKKEVSLHGDEILFDVIRILFLNEEITLEKFERSYRVYSNDMKLDPCTRVCELYGQNIKVIADNALGGLGNLGNTCFMNSSLQGIFAYKEFSDFLCGDYRISENNNLGTGGRLVKALSDVIKMLKTQRTVRPDEFKRELAITTKKYSDYQEQDAPEFISILLDKIHEDLNISAECKDKKYIFNKNEIIEIFENAAINERIVNESIGDTEITPDEYIEYYEEYTKLKTIKKDDNIDYIKKEMKNSQEDRGDKEPESTDSGFEDLDEIQNEENQMTTKKIRKIQKRNKKQFMIVKDDFKKYKPWLNFLEMNNSFIGKNFYGLLHSKLRCVNCSKESITYDPFLFLTLSIPKKRRMHPMVILTRNLKEKLPMKINIDEDFTVNELKELCKIKYGITGEMLVISFRRNVIEILEDEYTIRRFKRIFVYEIENEKRYVWFTIRINSFIFLNDTFEYPWLIEIENTLKDFKNDEFQEKIHQCLDPYIKNYVNIEKYNFKENIKIENKSIHETNYPIVTLNLKENTFSEIFGNDFKLEENIYVESNNGISIEDCSDIYFKREYLSGDNAVFCKNCKELCSHMKKMDIFYYPKFLIITLKRFTYEYSMEKLNDLVDFQEWFTMENINYKLRSVCNHIELGFGSGHYTTYSKREGDWYCFNDSVVSKLKEMKKENAYILFYERE</sequence>
<dbReference type="InterPro" id="IPR018200">
    <property type="entry name" value="USP_CS"/>
</dbReference>
<dbReference type="SUPFAM" id="SSF54001">
    <property type="entry name" value="Cysteine proteinases"/>
    <property type="match status" value="1"/>
</dbReference>
<dbReference type="Gene3D" id="3.90.70.10">
    <property type="entry name" value="Cysteine proteinases"/>
    <property type="match status" value="3"/>
</dbReference>
<dbReference type="HOGENOM" id="CLU_001060_8_2_1"/>
<dbReference type="OMA" id="GSCQLIW"/>
<dbReference type="InterPro" id="IPR001394">
    <property type="entry name" value="Peptidase_C19_UCH"/>
</dbReference>
<evidence type="ECO:0000256" key="1">
    <source>
        <dbReference type="SAM" id="MobiDB-lite"/>
    </source>
</evidence>
<feature type="domain" description="USP" evidence="2">
    <location>
        <begin position="93"/>
        <end position="701"/>
    </location>
</feature>
<dbReference type="PROSITE" id="PS00972">
    <property type="entry name" value="USP_1"/>
    <property type="match status" value="1"/>
</dbReference>
<dbReference type="FunCoup" id="S7XLK7">
    <property type="interactions" value="157"/>
</dbReference>
<dbReference type="InterPro" id="IPR028889">
    <property type="entry name" value="USP"/>
</dbReference>